<organism evidence="2">
    <name type="scientific">Populus alba</name>
    <name type="common">White poplar</name>
    <dbReference type="NCBI Taxonomy" id="43335"/>
    <lineage>
        <taxon>Eukaryota</taxon>
        <taxon>Viridiplantae</taxon>
        <taxon>Streptophyta</taxon>
        <taxon>Embryophyta</taxon>
        <taxon>Tracheophyta</taxon>
        <taxon>Spermatophyta</taxon>
        <taxon>Magnoliopsida</taxon>
        <taxon>eudicotyledons</taxon>
        <taxon>Gunneridae</taxon>
        <taxon>Pentapetalae</taxon>
        <taxon>rosids</taxon>
        <taxon>fabids</taxon>
        <taxon>Malpighiales</taxon>
        <taxon>Salicaceae</taxon>
        <taxon>Saliceae</taxon>
        <taxon>Populus</taxon>
    </lineage>
</organism>
<feature type="compositionally biased region" description="Low complexity" evidence="1">
    <location>
        <begin position="151"/>
        <end position="164"/>
    </location>
</feature>
<reference evidence="2" key="1">
    <citation type="submission" date="2018-10" db="EMBL/GenBank/DDBJ databases">
        <title>Population genomic analysis revealed the cold adaptation of white poplar.</title>
        <authorList>
            <person name="Liu Y.-J."/>
        </authorList>
    </citation>
    <scope>NUCLEOTIDE SEQUENCE [LARGE SCALE GENOMIC DNA]</scope>
    <source>
        <strain evidence="2">PAL-ZL1</strain>
    </source>
</reference>
<accession>A0A4U5MQ83</accession>
<dbReference type="EMBL" id="RCHU01001184">
    <property type="protein sequence ID" value="TKR71293.1"/>
    <property type="molecule type" value="Genomic_DNA"/>
</dbReference>
<sequence>MGLRGCNCLQLGKFQLIKLLTTTLHSSPPPPDFFLLPSPPAIPLPSFPPTPDKLASVSSNNAHSTDLPSVEASLFLLKTTVVPPVWTRGFLLLRPSPPRLQRPRTDPAQSPPEPAVLAEDPAASPIVGIFPSQLLPSPAASSPRPKEGRSAPRAAAPSSSNIQPSPSPDRLLLHDDQPPEKKKKQE</sequence>
<dbReference type="AlphaFoldDB" id="A0A4U5MQ83"/>
<evidence type="ECO:0000313" key="2">
    <source>
        <dbReference type="EMBL" id="TKR71293.1"/>
    </source>
</evidence>
<gene>
    <name evidence="2" type="ORF">D5086_0000302040</name>
</gene>
<feature type="compositionally biased region" description="Basic and acidic residues" evidence="1">
    <location>
        <begin position="171"/>
        <end position="180"/>
    </location>
</feature>
<feature type="compositionally biased region" description="Low complexity" evidence="1">
    <location>
        <begin position="131"/>
        <end position="143"/>
    </location>
</feature>
<comment type="caution">
    <text evidence="2">The sequence shown here is derived from an EMBL/GenBank/DDBJ whole genome shotgun (WGS) entry which is preliminary data.</text>
</comment>
<feature type="region of interest" description="Disordered" evidence="1">
    <location>
        <begin position="94"/>
        <end position="186"/>
    </location>
</feature>
<protein>
    <submittedName>
        <fullName evidence="2">Uncharacterized protein</fullName>
    </submittedName>
</protein>
<proteinExistence type="predicted"/>
<name>A0A4U5MQ83_POPAL</name>
<evidence type="ECO:0000256" key="1">
    <source>
        <dbReference type="SAM" id="MobiDB-lite"/>
    </source>
</evidence>